<comment type="caution">
    <text evidence="2">The sequence shown here is derived from an EMBL/GenBank/DDBJ whole genome shotgun (WGS) entry which is preliminary data.</text>
</comment>
<dbReference type="AlphaFoldDB" id="A0A9P6VZL1"/>
<keyword evidence="3" id="KW-1185">Reference proteome</keyword>
<proteinExistence type="predicted"/>
<protein>
    <submittedName>
        <fullName evidence="2">Uncharacterized protein</fullName>
    </submittedName>
</protein>
<dbReference type="Proteomes" id="UP000750334">
    <property type="component" value="Unassembled WGS sequence"/>
</dbReference>
<dbReference type="EMBL" id="PUHR01000220">
    <property type="protein sequence ID" value="KAG0658127.1"/>
    <property type="molecule type" value="Genomic_DNA"/>
</dbReference>
<gene>
    <name evidence="2" type="ORF">C6P45_002277</name>
</gene>
<reference evidence="2 3" key="1">
    <citation type="submission" date="2020-11" db="EMBL/GenBank/DDBJ databases">
        <title>Kefir isolates.</title>
        <authorList>
            <person name="Marcisauskas S."/>
            <person name="Kim Y."/>
            <person name="Blasche S."/>
        </authorList>
    </citation>
    <scope>NUCLEOTIDE SEQUENCE [LARGE SCALE GENOMIC DNA]</scope>
    <source>
        <strain evidence="2 3">OG2</strain>
    </source>
</reference>
<organism evidence="2 3">
    <name type="scientific">Maudiozyma exigua</name>
    <name type="common">Yeast</name>
    <name type="synonym">Kazachstania exigua</name>
    <dbReference type="NCBI Taxonomy" id="34358"/>
    <lineage>
        <taxon>Eukaryota</taxon>
        <taxon>Fungi</taxon>
        <taxon>Dikarya</taxon>
        <taxon>Ascomycota</taxon>
        <taxon>Saccharomycotina</taxon>
        <taxon>Saccharomycetes</taxon>
        <taxon>Saccharomycetales</taxon>
        <taxon>Saccharomycetaceae</taxon>
        <taxon>Maudiozyma</taxon>
    </lineage>
</organism>
<evidence type="ECO:0000313" key="3">
    <source>
        <dbReference type="Proteomes" id="UP000750334"/>
    </source>
</evidence>
<accession>A0A9P6VZL1</accession>
<name>A0A9P6VZL1_MAUEX</name>
<feature type="region of interest" description="Disordered" evidence="1">
    <location>
        <begin position="65"/>
        <end position="87"/>
    </location>
</feature>
<sequence length="173" mass="19712">MSENNNNNTHAKETQSNFIIDMNNDEDSIDPKHISSTTNHDPNYIIETQNHKSTATAPIEFKASYTSQQESNKLKQHSTQNNSQSPSRALMHLDKPMKRLGSLHGKTTEIAEAQITNKRWDWNSLPSLHGSFLEINENGYNIACVSVDGEMKSIKYDPNYNKILPKMDLFFKV</sequence>
<dbReference type="OrthoDB" id="10256176at2759"/>
<evidence type="ECO:0000313" key="2">
    <source>
        <dbReference type="EMBL" id="KAG0658127.1"/>
    </source>
</evidence>
<evidence type="ECO:0000256" key="1">
    <source>
        <dbReference type="SAM" id="MobiDB-lite"/>
    </source>
</evidence>